<dbReference type="PATRIC" id="fig|749414.3.peg.6139"/>
<gene>
    <name evidence="1" type="ordered locus">SBI_05956</name>
</gene>
<evidence type="ECO:0000313" key="2">
    <source>
        <dbReference type="Proteomes" id="UP000000377"/>
    </source>
</evidence>
<accession>D7CGH2</accession>
<sequence length="85" mass="9671">MLEMLPDPTVVPDEEAHRLRDRTSWAIRSVLAMAWQRYGADRYADEIIADLDERELDFPVSNLQELHNADVTGVPEGVQVIVARP</sequence>
<dbReference type="EMBL" id="CP002047">
    <property type="protein sequence ID" value="ADI09076.1"/>
    <property type="molecule type" value="Genomic_DNA"/>
</dbReference>
<dbReference type="AlphaFoldDB" id="D7CGH2"/>
<keyword evidence="2" id="KW-1185">Reference proteome</keyword>
<organism evidence="1 2">
    <name type="scientific">Streptomyces bingchenggensis (strain BCW-1)</name>
    <dbReference type="NCBI Taxonomy" id="749414"/>
    <lineage>
        <taxon>Bacteria</taxon>
        <taxon>Bacillati</taxon>
        <taxon>Actinomycetota</taxon>
        <taxon>Actinomycetes</taxon>
        <taxon>Kitasatosporales</taxon>
        <taxon>Streptomycetaceae</taxon>
        <taxon>Streptomyces</taxon>
    </lineage>
</organism>
<dbReference type="HOGENOM" id="CLU_2511142_0_0_11"/>
<dbReference type="RefSeq" id="WP_014178538.1">
    <property type="nucleotide sequence ID" value="NC_016582.1"/>
</dbReference>
<dbReference type="STRING" id="749414.SBI_05956"/>
<proteinExistence type="predicted"/>
<dbReference type="KEGG" id="sbh:SBI_05956"/>
<evidence type="ECO:0000313" key="1">
    <source>
        <dbReference type="EMBL" id="ADI09076.1"/>
    </source>
</evidence>
<protein>
    <submittedName>
        <fullName evidence="1">Uncharacterized protein</fullName>
    </submittedName>
</protein>
<reference evidence="1 2" key="1">
    <citation type="journal article" date="2010" name="J. Bacteriol.">
        <title>Genome sequence of the milbemycin-producing bacterium Streptomyces bingchenggensis.</title>
        <authorList>
            <person name="Wang X.J."/>
            <person name="Yan Y.J."/>
            <person name="Zhang B."/>
            <person name="An J."/>
            <person name="Wang J.J."/>
            <person name="Tian J."/>
            <person name="Jiang L."/>
            <person name="Chen Y.H."/>
            <person name="Huang S.X."/>
            <person name="Yin M."/>
            <person name="Zhang J."/>
            <person name="Gao A.L."/>
            <person name="Liu C.X."/>
            <person name="Zhu Z.X."/>
            <person name="Xiang W.S."/>
        </authorList>
    </citation>
    <scope>NUCLEOTIDE SEQUENCE [LARGE SCALE GENOMIC DNA]</scope>
    <source>
        <strain evidence="1 2">BCW-1</strain>
    </source>
</reference>
<name>D7CGH2_STRBB</name>
<dbReference type="Proteomes" id="UP000000377">
    <property type="component" value="Chromosome"/>
</dbReference>